<dbReference type="SUPFAM" id="SSF56935">
    <property type="entry name" value="Porins"/>
    <property type="match status" value="1"/>
</dbReference>
<reference evidence="14" key="1">
    <citation type="submission" date="2016-11" db="EMBL/GenBank/DDBJ databases">
        <title>Complete Genome Sequence of alachlor-degrading Sphingomonas sp. strain JJ-A5.</title>
        <authorList>
            <person name="Lee H."/>
            <person name="Ka J.-O."/>
        </authorList>
    </citation>
    <scope>NUCLEOTIDE SEQUENCE [LARGE SCALE GENOMIC DNA]</scope>
    <source>
        <strain evidence="14">JJ-A5</strain>
    </source>
</reference>
<dbReference type="InterPro" id="IPR012910">
    <property type="entry name" value="Plug_dom"/>
</dbReference>
<dbReference type="Gene3D" id="2.170.130.10">
    <property type="entry name" value="TonB-dependent receptor, plug domain"/>
    <property type="match status" value="1"/>
</dbReference>
<dbReference type="EMBL" id="CP018221">
    <property type="protein sequence ID" value="API59986.1"/>
    <property type="molecule type" value="Genomic_DNA"/>
</dbReference>
<accession>A0A1L3ZWH2</accession>
<keyword evidence="2 8" id="KW-0813">Transport</keyword>
<dbReference type="Gene3D" id="2.40.170.20">
    <property type="entry name" value="TonB-dependent receptor, beta-barrel domain"/>
    <property type="match status" value="1"/>
</dbReference>
<comment type="subcellular location">
    <subcellularLocation>
        <location evidence="1 8">Cell outer membrane</location>
        <topology evidence="1 8">Multi-pass membrane protein</topology>
    </subcellularLocation>
</comment>
<organism evidence="13 14">
    <name type="scientific">Tardibacter chloracetimidivorans</name>
    <dbReference type="NCBI Taxonomy" id="1921510"/>
    <lineage>
        <taxon>Bacteria</taxon>
        <taxon>Pseudomonadati</taxon>
        <taxon>Pseudomonadota</taxon>
        <taxon>Alphaproteobacteria</taxon>
        <taxon>Sphingomonadales</taxon>
        <taxon>Sphingomonadaceae</taxon>
        <taxon>Tardibacter</taxon>
    </lineage>
</organism>
<dbReference type="PANTHER" id="PTHR47234">
    <property type="match status" value="1"/>
</dbReference>
<feature type="chain" id="PRO_5009857756" description="TonB-dependent receptor" evidence="10">
    <location>
        <begin position="35"/>
        <end position="969"/>
    </location>
</feature>
<keyword evidence="7 8" id="KW-0998">Cell outer membrane</keyword>
<dbReference type="InterPro" id="IPR037066">
    <property type="entry name" value="Plug_dom_sf"/>
</dbReference>
<evidence type="ECO:0000256" key="3">
    <source>
        <dbReference type="ARBA" id="ARBA00022452"/>
    </source>
</evidence>
<dbReference type="InterPro" id="IPR039426">
    <property type="entry name" value="TonB-dep_rcpt-like"/>
</dbReference>
<keyword evidence="3 8" id="KW-1134">Transmembrane beta strand</keyword>
<evidence type="ECO:0000259" key="12">
    <source>
        <dbReference type="Pfam" id="PF07715"/>
    </source>
</evidence>
<evidence type="ECO:0000256" key="9">
    <source>
        <dbReference type="RuleBase" id="RU003357"/>
    </source>
</evidence>
<sequence>MSTKSDSVCRAALRGGSVLSAFALAAALASPAAAQETTPSEAPVLPMASAEDVIIVTGSRIARPDLQAASPVSVVTQESIKLSGTSGVEDYLRDIPQAVAAWGSATNNGNEGAATVDLRNLGEERTLVLVDGKRFVPYDSNGVVDLNMIPPALIERVEVVTGGASAVYGSDAISGVVNFIMRKDFEGIEADAQYGLTTRGDGQKTALSLTAGANFAEGRGNITINGTYRKEQAVYQGARGYSFDALAAADFSPGGSFTNAPGFVDLGPDGYQFDAGGNLIDLGANPGAFEPFNFNPYNLLQAPNEQWTATVLANYEISDSLEFYGRGSWAKSKVTTIVAPTGTFFFPFDINYLDNPFLSAQARGVFAGFDLDDPATPANEAGDGIVSAALGRRLTELGTRDSIYENKAWQVVGGLRGEFSGTLRWEVFAQYAKTKRTQDFVNDVAYDRLFQAVQVTPGGACVDPSGGCVPANIFGPGNLSEEAAEFIRLDLHQDDSTSQFVTGGFVTGDLPFTVPMAATPGAFVVGVEYRKETSKARPDANLIAGNSIGFGGSTPIDAQYDVKEAYAELKLPLVSDMSFVQELNLEGGVRYADYKNKVKTLGVGNSYSNWSWKLGGDWKPVNDLRVRVMYQRSVRAPNINEIGQPQTPSTGDATFDPCADSNPVGNPALTQLCIDTGVPAAQIGSVGGPIAGQINNFIGGNPDLVPEKSTTWTIGAVIQPRALPGFTATVDFFDIKVKDAILQIPEQSVLDICYGIEQDASGTFCSLIARSPTGRLNGDTTVGVDVSRRNIGQLRSQGIDIGLQYRFDIGAAGSLGLAFAATRQLKTDLQFASLLPTNECVGLVGKICLRPDPKWRWTQTTTWNNGPLTLQLRWQYIGKLTNDTVGFGTADPADFVVPKIKAYNYFDLAGSYDVTERFSLRGGINNLFDKQPPVVGNDYGGTTENSGNTYPATYDPLGRAFFVGATVSF</sequence>
<evidence type="ECO:0000256" key="8">
    <source>
        <dbReference type="PROSITE-ProRule" id="PRU01360"/>
    </source>
</evidence>
<gene>
    <name evidence="13" type="ORF">BSL82_12240</name>
</gene>
<keyword evidence="6 8" id="KW-0472">Membrane</keyword>
<dbReference type="CDD" id="cd01347">
    <property type="entry name" value="ligand_gated_channel"/>
    <property type="match status" value="1"/>
</dbReference>
<evidence type="ECO:0000256" key="6">
    <source>
        <dbReference type="ARBA" id="ARBA00023136"/>
    </source>
</evidence>
<evidence type="ECO:0000256" key="5">
    <source>
        <dbReference type="ARBA" id="ARBA00023077"/>
    </source>
</evidence>
<dbReference type="AlphaFoldDB" id="A0A1L3ZWH2"/>
<comment type="similarity">
    <text evidence="8 9">Belongs to the TonB-dependent receptor family.</text>
</comment>
<evidence type="ECO:0000256" key="10">
    <source>
        <dbReference type="SAM" id="SignalP"/>
    </source>
</evidence>
<protein>
    <recommendedName>
        <fullName evidence="15">TonB-dependent receptor</fullName>
    </recommendedName>
</protein>
<evidence type="ECO:0000313" key="14">
    <source>
        <dbReference type="Proteomes" id="UP000182063"/>
    </source>
</evidence>
<feature type="domain" description="TonB-dependent receptor plug" evidence="12">
    <location>
        <begin position="67"/>
        <end position="176"/>
    </location>
</feature>
<dbReference type="Pfam" id="PF07715">
    <property type="entry name" value="Plug"/>
    <property type="match status" value="1"/>
</dbReference>
<dbReference type="KEGG" id="sphj:BSL82_12240"/>
<proteinExistence type="inferred from homology"/>
<dbReference type="InterPro" id="IPR000531">
    <property type="entry name" value="Beta-barrel_TonB"/>
</dbReference>
<keyword evidence="4 8" id="KW-0812">Transmembrane</keyword>
<evidence type="ECO:0000256" key="7">
    <source>
        <dbReference type="ARBA" id="ARBA00023237"/>
    </source>
</evidence>
<feature type="signal peptide" evidence="10">
    <location>
        <begin position="1"/>
        <end position="34"/>
    </location>
</feature>
<name>A0A1L3ZWH2_9SPHN</name>
<evidence type="ECO:0000256" key="2">
    <source>
        <dbReference type="ARBA" id="ARBA00022448"/>
    </source>
</evidence>
<dbReference type="PANTHER" id="PTHR47234:SF2">
    <property type="entry name" value="TONB-DEPENDENT RECEPTOR"/>
    <property type="match status" value="1"/>
</dbReference>
<keyword evidence="14" id="KW-1185">Reference proteome</keyword>
<evidence type="ECO:0000256" key="4">
    <source>
        <dbReference type="ARBA" id="ARBA00022692"/>
    </source>
</evidence>
<feature type="domain" description="TonB-dependent receptor-like beta-barrel" evidence="11">
    <location>
        <begin position="380"/>
        <end position="927"/>
    </location>
</feature>
<dbReference type="PROSITE" id="PS52016">
    <property type="entry name" value="TONB_DEPENDENT_REC_3"/>
    <property type="match status" value="1"/>
</dbReference>
<dbReference type="STRING" id="1921510.BSL82_12240"/>
<evidence type="ECO:0008006" key="15">
    <source>
        <dbReference type="Google" id="ProtNLM"/>
    </source>
</evidence>
<dbReference type="Pfam" id="PF00593">
    <property type="entry name" value="TonB_dep_Rec_b-barrel"/>
    <property type="match status" value="1"/>
</dbReference>
<keyword evidence="5 9" id="KW-0798">TonB box</keyword>
<evidence type="ECO:0000259" key="11">
    <source>
        <dbReference type="Pfam" id="PF00593"/>
    </source>
</evidence>
<keyword evidence="10" id="KW-0732">Signal</keyword>
<dbReference type="InterPro" id="IPR036942">
    <property type="entry name" value="Beta-barrel_TonB_sf"/>
</dbReference>
<dbReference type="GO" id="GO:0009279">
    <property type="term" value="C:cell outer membrane"/>
    <property type="evidence" value="ECO:0007669"/>
    <property type="project" value="UniProtKB-SubCell"/>
</dbReference>
<evidence type="ECO:0000313" key="13">
    <source>
        <dbReference type="EMBL" id="API59986.1"/>
    </source>
</evidence>
<dbReference type="OrthoDB" id="7051241at2"/>
<dbReference type="Proteomes" id="UP000182063">
    <property type="component" value="Chromosome"/>
</dbReference>
<evidence type="ECO:0000256" key="1">
    <source>
        <dbReference type="ARBA" id="ARBA00004571"/>
    </source>
</evidence>